<feature type="signal peptide" evidence="9">
    <location>
        <begin position="1"/>
        <end position="29"/>
    </location>
</feature>
<gene>
    <name evidence="10" type="ORF">I4J89_41000</name>
</gene>
<dbReference type="InterPro" id="IPR011049">
    <property type="entry name" value="Serralysin-like_metalloprot_C"/>
</dbReference>
<dbReference type="PRINTS" id="PR01488">
    <property type="entry name" value="RTXTOXINA"/>
</dbReference>
<comment type="caution">
    <text evidence="10">The sequence shown here is derived from an EMBL/GenBank/DDBJ whole genome shotgun (WGS) entry which is preliminary data.</text>
</comment>
<dbReference type="PROSITE" id="PS00330">
    <property type="entry name" value="HEMOLYSIN_CALCIUM"/>
    <property type="match status" value="1"/>
</dbReference>
<evidence type="ECO:0000256" key="9">
    <source>
        <dbReference type="SAM" id="SignalP"/>
    </source>
</evidence>
<dbReference type="Gene3D" id="2.150.10.10">
    <property type="entry name" value="Serralysin-like metalloprotease, C-terminal"/>
    <property type="match status" value="3"/>
</dbReference>
<name>A0A931G2L2_9ACTN</name>
<dbReference type="GO" id="GO:0090729">
    <property type="term" value="F:toxin activity"/>
    <property type="evidence" value="ECO:0007669"/>
    <property type="project" value="UniProtKB-KW"/>
</dbReference>
<feature type="chain" id="PRO_5036828242" evidence="9">
    <location>
        <begin position="30"/>
        <end position="400"/>
    </location>
</feature>
<feature type="region of interest" description="Disordered" evidence="8">
    <location>
        <begin position="236"/>
        <end position="255"/>
    </location>
</feature>
<dbReference type="GO" id="GO:0005576">
    <property type="term" value="C:extracellular region"/>
    <property type="evidence" value="ECO:0007669"/>
    <property type="project" value="UniProtKB-SubCell"/>
</dbReference>
<evidence type="ECO:0000313" key="11">
    <source>
        <dbReference type="Proteomes" id="UP000598146"/>
    </source>
</evidence>
<comment type="subcellular location">
    <subcellularLocation>
        <location evidence="1">Membrane</location>
    </subcellularLocation>
    <subcellularLocation>
        <location evidence="2">Secreted</location>
    </subcellularLocation>
</comment>
<dbReference type="InterPro" id="IPR018511">
    <property type="entry name" value="Hemolysin-typ_Ca-bd_CS"/>
</dbReference>
<dbReference type="InterPro" id="IPR003995">
    <property type="entry name" value="RTX_toxin_determinant-A"/>
</dbReference>
<evidence type="ECO:0000256" key="5">
    <source>
        <dbReference type="ARBA" id="ARBA00022737"/>
    </source>
</evidence>
<evidence type="ECO:0000256" key="2">
    <source>
        <dbReference type="ARBA" id="ARBA00004613"/>
    </source>
</evidence>
<dbReference type="AlphaFoldDB" id="A0A931G2L2"/>
<accession>A0A931G2L2</accession>
<dbReference type="InterPro" id="IPR001343">
    <property type="entry name" value="Hemolysn_Ca-bd"/>
</dbReference>
<keyword evidence="4" id="KW-0800">Toxin</keyword>
<evidence type="ECO:0000256" key="6">
    <source>
        <dbReference type="ARBA" id="ARBA00023026"/>
    </source>
</evidence>
<evidence type="ECO:0000256" key="8">
    <source>
        <dbReference type="SAM" id="MobiDB-lite"/>
    </source>
</evidence>
<organism evidence="10 11">
    <name type="scientific">Actinoplanes aureus</name>
    <dbReference type="NCBI Taxonomy" id="2792083"/>
    <lineage>
        <taxon>Bacteria</taxon>
        <taxon>Bacillati</taxon>
        <taxon>Actinomycetota</taxon>
        <taxon>Actinomycetes</taxon>
        <taxon>Micromonosporales</taxon>
        <taxon>Micromonosporaceae</taxon>
        <taxon>Actinoplanes</taxon>
    </lineage>
</organism>
<evidence type="ECO:0000256" key="3">
    <source>
        <dbReference type="ARBA" id="ARBA00022525"/>
    </source>
</evidence>
<dbReference type="RefSeq" id="WP_196419615.1">
    <property type="nucleotide sequence ID" value="NZ_JADQTO010000031.1"/>
</dbReference>
<dbReference type="PANTHER" id="PTHR38340">
    <property type="entry name" value="S-LAYER PROTEIN"/>
    <property type="match status" value="1"/>
</dbReference>
<evidence type="ECO:0000256" key="4">
    <source>
        <dbReference type="ARBA" id="ARBA00022656"/>
    </source>
</evidence>
<dbReference type="EMBL" id="JADQTO010000031">
    <property type="protein sequence ID" value="MBG0567837.1"/>
    <property type="molecule type" value="Genomic_DNA"/>
</dbReference>
<reference evidence="10" key="1">
    <citation type="submission" date="2020-11" db="EMBL/GenBank/DDBJ databases">
        <title>Isolation and identification of active actinomycetes.</title>
        <authorList>
            <person name="Sun X."/>
        </authorList>
    </citation>
    <scope>NUCLEOTIDE SEQUENCE</scope>
    <source>
        <strain evidence="10">NEAU-A11</strain>
    </source>
</reference>
<keyword evidence="5" id="KW-0677">Repeat</keyword>
<keyword evidence="6" id="KW-0843">Virulence</keyword>
<proteinExistence type="predicted"/>
<evidence type="ECO:0000256" key="7">
    <source>
        <dbReference type="ARBA" id="ARBA00023136"/>
    </source>
</evidence>
<keyword evidence="3" id="KW-0964">Secreted</keyword>
<dbReference type="SUPFAM" id="SSF51120">
    <property type="entry name" value="beta-Roll"/>
    <property type="match status" value="2"/>
</dbReference>
<protein>
    <submittedName>
        <fullName evidence="10">Calcium-binding protein</fullName>
    </submittedName>
</protein>
<dbReference type="Proteomes" id="UP000598146">
    <property type="component" value="Unassembled WGS sequence"/>
</dbReference>
<keyword evidence="7" id="KW-0472">Membrane</keyword>
<dbReference type="InterPro" id="IPR050557">
    <property type="entry name" value="RTX_toxin/Mannuronan_C5-epim"/>
</dbReference>
<keyword evidence="9" id="KW-0732">Signal</keyword>
<keyword evidence="11" id="KW-1185">Reference proteome</keyword>
<dbReference type="PANTHER" id="PTHR38340:SF1">
    <property type="entry name" value="S-LAYER PROTEIN"/>
    <property type="match status" value="1"/>
</dbReference>
<sequence length="400" mass="41048">MPRKLWPLQVGLTLSAVLAVGAVATPAAAASYGYATAGASTVTFKADYRVKNKVVVTRSGRTVTIDDRVAVQPGKGCKQVKGDKTKVRCKTRNTPKKVVVNVYDRNDSVVNNSNLRMEAYGGEGSDKLVGGSGADMLDGDHYCDTLRTGNDKIYGRGGNDDLWGHYGADYLSGGDGNDWINGDSDCLPGPDGTGNINVPDHSGNDVIYGGNGNDSVIGGGGADKAYGGTGDDDLFGSTGSDRIEGGPGNDQLLGDPNDSKAAADVLLGGSGRDSVNYGSYKKAIAVDLDGASGDDGVSGERDTVGADVEDVIGGIGNDRLTGNASANSIDGLDGADVILGGGGNDLLHGWDGNNKIYGEAGNDTLETWNGVSLLDGGTNTDLCVAKPADTLISCEEQRPW</sequence>
<dbReference type="PRINTS" id="PR00313">
    <property type="entry name" value="CABNDNGRPT"/>
</dbReference>
<evidence type="ECO:0000256" key="1">
    <source>
        <dbReference type="ARBA" id="ARBA00004370"/>
    </source>
</evidence>
<evidence type="ECO:0000313" key="10">
    <source>
        <dbReference type="EMBL" id="MBG0567837.1"/>
    </source>
</evidence>
<dbReference type="GO" id="GO:0005509">
    <property type="term" value="F:calcium ion binding"/>
    <property type="evidence" value="ECO:0007669"/>
    <property type="project" value="InterPro"/>
</dbReference>
<dbReference type="Pfam" id="PF00353">
    <property type="entry name" value="HemolysinCabind"/>
    <property type="match status" value="6"/>
</dbReference>
<dbReference type="GO" id="GO:0016020">
    <property type="term" value="C:membrane"/>
    <property type="evidence" value="ECO:0007669"/>
    <property type="project" value="UniProtKB-SubCell"/>
</dbReference>